<evidence type="ECO:0000313" key="11">
    <source>
        <dbReference type="EMBL" id="KMZ75418.1"/>
    </source>
</evidence>
<keyword evidence="6 10" id="KW-1133">Transmembrane helix</keyword>
<gene>
    <name evidence="11" type="ORF">ZOSMA_114G00150</name>
</gene>
<name>A0A0K9Q2C2_ZOSMR</name>
<dbReference type="GO" id="GO:0042761">
    <property type="term" value="P:very long-chain fatty acid biosynthetic process"/>
    <property type="evidence" value="ECO:0000318"/>
    <property type="project" value="GO_Central"/>
</dbReference>
<accession>A0A0K9Q2C2</accession>
<dbReference type="PANTHER" id="PTHR11157">
    <property type="entry name" value="FATTY ACID ACYL TRANSFERASE-RELATED"/>
    <property type="match status" value="1"/>
</dbReference>
<keyword evidence="7" id="KW-0443">Lipid metabolism</keyword>
<feature type="transmembrane region" description="Helical" evidence="10">
    <location>
        <begin position="29"/>
        <end position="53"/>
    </location>
</feature>
<dbReference type="GO" id="GO:0034625">
    <property type="term" value="P:fatty acid elongation, monounsaturated fatty acid"/>
    <property type="evidence" value="ECO:0000318"/>
    <property type="project" value="GO_Central"/>
</dbReference>
<dbReference type="GO" id="GO:0009922">
    <property type="term" value="F:fatty acid elongase activity"/>
    <property type="evidence" value="ECO:0000318"/>
    <property type="project" value="GO_Central"/>
</dbReference>
<evidence type="ECO:0000256" key="2">
    <source>
        <dbReference type="ARBA" id="ARBA00022516"/>
    </source>
</evidence>
<dbReference type="AlphaFoldDB" id="A0A0K9Q2C2"/>
<dbReference type="PANTHER" id="PTHR11157:SF11">
    <property type="entry name" value="ELONGATION OF FATTY ACIDS PROTEIN 3-LIKE"/>
    <property type="match status" value="1"/>
</dbReference>
<dbReference type="GO" id="GO:0034626">
    <property type="term" value="P:fatty acid elongation, polyunsaturated fatty acid"/>
    <property type="evidence" value="ECO:0000318"/>
    <property type="project" value="GO_Central"/>
</dbReference>
<evidence type="ECO:0000256" key="7">
    <source>
        <dbReference type="ARBA" id="ARBA00023098"/>
    </source>
</evidence>
<dbReference type="Proteomes" id="UP000036987">
    <property type="component" value="Unassembled WGS sequence"/>
</dbReference>
<dbReference type="GO" id="GO:0030148">
    <property type="term" value="P:sphingolipid biosynthetic process"/>
    <property type="evidence" value="ECO:0000318"/>
    <property type="project" value="GO_Central"/>
</dbReference>
<keyword evidence="9" id="KW-0275">Fatty acid biosynthesis</keyword>
<sequence>MSVVGYWLSETPSIVGFRWNHAQSWGSTWSFVFSSIVLYFLLSLFLYLILYIFNRQTPIPLGPIPAAHSLIMTLLSAIIFLGILLSSAAEIRDTRWFFRRYNTNPFQWFFCFPIGTRPTGRVFFWSYAFYISRFVHLLKTFFLIMARPNKGFPASRIFNHSALIFMTFLWLEFTQSFQVMAILSNTLVYVVVYGYRFWIGIGLPAACFPIIFNCQIVLFAYHLLCHVGVLLLHLFSTGGCNGIGAWIFNSVLNAALLFLFVFSDDSQDWKHKRHQLTTKKKKAVKC</sequence>
<dbReference type="InterPro" id="IPR002076">
    <property type="entry name" value="ELO_fam"/>
</dbReference>
<dbReference type="EMBL" id="LFYR01000167">
    <property type="protein sequence ID" value="KMZ75418.1"/>
    <property type="molecule type" value="Genomic_DNA"/>
</dbReference>
<reference evidence="12" key="1">
    <citation type="journal article" date="2016" name="Nature">
        <title>The genome of the seagrass Zostera marina reveals angiosperm adaptation to the sea.</title>
        <authorList>
            <person name="Olsen J.L."/>
            <person name="Rouze P."/>
            <person name="Verhelst B."/>
            <person name="Lin Y.-C."/>
            <person name="Bayer T."/>
            <person name="Collen J."/>
            <person name="Dattolo E."/>
            <person name="De Paoli E."/>
            <person name="Dittami S."/>
            <person name="Maumus F."/>
            <person name="Michel G."/>
            <person name="Kersting A."/>
            <person name="Lauritano C."/>
            <person name="Lohaus R."/>
            <person name="Toepel M."/>
            <person name="Tonon T."/>
            <person name="Vanneste K."/>
            <person name="Amirebrahimi M."/>
            <person name="Brakel J."/>
            <person name="Bostroem C."/>
            <person name="Chovatia M."/>
            <person name="Grimwood J."/>
            <person name="Jenkins J.W."/>
            <person name="Jueterbock A."/>
            <person name="Mraz A."/>
            <person name="Stam W.T."/>
            <person name="Tice H."/>
            <person name="Bornberg-Bauer E."/>
            <person name="Green P.J."/>
            <person name="Pearson G.A."/>
            <person name="Procaccini G."/>
            <person name="Duarte C.M."/>
            <person name="Schmutz J."/>
            <person name="Reusch T.B.H."/>
            <person name="Van de Peer Y."/>
        </authorList>
    </citation>
    <scope>NUCLEOTIDE SEQUENCE [LARGE SCALE GENOMIC DNA]</scope>
    <source>
        <strain evidence="12">cv. Finnish</strain>
    </source>
</reference>
<dbReference type="OrthoDB" id="434092at2759"/>
<comment type="subcellular location">
    <subcellularLocation>
        <location evidence="1">Membrane</location>
        <topology evidence="1">Multi-pass membrane protein</topology>
    </subcellularLocation>
</comment>
<evidence type="ECO:0000256" key="5">
    <source>
        <dbReference type="ARBA" id="ARBA00022832"/>
    </source>
</evidence>
<dbReference type="GO" id="GO:0005789">
    <property type="term" value="C:endoplasmic reticulum membrane"/>
    <property type="evidence" value="ECO:0000318"/>
    <property type="project" value="GO_Central"/>
</dbReference>
<dbReference type="OMA" id="SFIWLEF"/>
<feature type="transmembrane region" description="Helical" evidence="10">
    <location>
        <begin position="243"/>
        <end position="263"/>
    </location>
</feature>
<evidence type="ECO:0000256" key="10">
    <source>
        <dbReference type="SAM" id="Phobius"/>
    </source>
</evidence>
<protein>
    <submittedName>
        <fullName evidence="11">Very-long-chain acyl-CoA synthase</fullName>
    </submittedName>
</protein>
<organism evidence="11 12">
    <name type="scientific">Zostera marina</name>
    <name type="common">Eelgrass</name>
    <dbReference type="NCBI Taxonomy" id="29655"/>
    <lineage>
        <taxon>Eukaryota</taxon>
        <taxon>Viridiplantae</taxon>
        <taxon>Streptophyta</taxon>
        <taxon>Embryophyta</taxon>
        <taxon>Tracheophyta</taxon>
        <taxon>Spermatophyta</taxon>
        <taxon>Magnoliopsida</taxon>
        <taxon>Liliopsida</taxon>
        <taxon>Zosteraceae</taxon>
        <taxon>Zostera</taxon>
    </lineage>
</organism>
<evidence type="ECO:0000256" key="6">
    <source>
        <dbReference type="ARBA" id="ARBA00022989"/>
    </source>
</evidence>
<keyword evidence="2" id="KW-0444">Lipid biosynthesis</keyword>
<feature type="transmembrane region" description="Helical" evidence="10">
    <location>
        <begin position="122"/>
        <end position="145"/>
    </location>
</feature>
<keyword evidence="12" id="KW-1185">Reference proteome</keyword>
<proteinExistence type="predicted"/>
<dbReference type="GO" id="GO:0019367">
    <property type="term" value="P:fatty acid elongation, saturated fatty acid"/>
    <property type="evidence" value="ECO:0000318"/>
    <property type="project" value="GO_Central"/>
</dbReference>
<keyword evidence="3" id="KW-0808">Transferase</keyword>
<dbReference type="STRING" id="29655.A0A0K9Q2C2"/>
<evidence type="ECO:0000256" key="8">
    <source>
        <dbReference type="ARBA" id="ARBA00023136"/>
    </source>
</evidence>
<comment type="caution">
    <text evidence="11">The sequence shown here is derived from an EMBL/GenBank/DDBJ whole genome shotgun (WGS) entry which is preliminary data.</text>
</comment>
<keyword evidence="4 10" id="KW-0812">Transmembrane</keyword>
<feature type="transmembrane region" description="Helical" evidence="10">
    <location>
        <begin position="65"/>
        <end position="89"/>
    </location>
</feature>
<keyword evidence="8 10" id="KW-0472">Membrane</keyword>
<evidence type="ECO:0000256" key="1">
    <source>
        <dbReference type="ARBA" id="ARBA00004141"/>
    </source>
</evidence>
<feature type="transmembrane region" description="Helical" evidence="10">
    <location>
        <begin position="210"/>
        <end position="231"/>
    </location>
</feature>
<keyword evidence="5" id="KW-0276">Fatty acid metabolism</keyword>
<evidence type="ECO:0000256" key="4">
    <source>
        <dbReference type="ARBA" id="ARBA00022692"/>
    </source>
</evidence>
<evidence type="ECO:0000313" key="12">
    <source>
        <dbReference type="Proteomes" id="UP000036987"/>
    </source>
</evidence>
<dbReference type="Pfam" id="PF01151">
    <property type="entry name" value="ELO"/>
    <property type="match status" value="1"/>
</dbReference>
<feature type="transmembrane region" description="Helical" evidence="10">
    <location>
        <begin position="157"/>
        <end position="173"/>
    </location>
</feature>
<evidence type="ECO:0000256" key="3">
    <source>
        <dbReference type="ARBA" id="ARBA00022679"/>
    </source>
</evidence>
<evidence type="ECO:0000256" key="9">
    <source>
        <dbReference type="ARBA" id="ARBA00023160"/>
    </source>
</evidence>